<dbReference type="Pfam" id="PF03364">
    <property type="entry name" value="Polyketide_cyc"/>
    <property type="match status" value="1"/>
</dbReference>
<accession>A0ABW4FR64</accession>
<dbReference type="InterPro" id="IPR023393">
    <property type="entry name" value="START-like_dom_sf"/>
</dbReference>
<proteinExistence type="predicted"/>
<dbReference type="InterPro" id="IPR005031">
    <property type="entry name" value="COQ10_START"/>
</dbReference>
<comment type="caution">
    <text evidence="2">The sequence shown here is derived from an EMBL/GenBank/DDBJ whole genome shotgun (WGS) entry which is preliminary data.</text>
</comment>
<evidence type="ECO:0000259" key="1">
    <source>
        <dbReference type="Pfam" id="PF03364"/>
    </source>
</evidence>
<evidence type="ECO:0000313" key="2">
    <source>
        <dbReference type="EMBL" id="MFD1532618.1"/>
    </source>
</evidence>
<dbReference type="Gene3D" id="3.30.530.20">
    <property type="match status" value="1"/>
</dbReference>
<organism evidence="2 3">
    <name type="scientific">Pseudonocardia aurantiaca</name>
    <dbReference type="NCBI Taxonomy" id="75290"/>
    <lineage>
        <taxon>Bacteria</taxon>
        <taxon>Bacillati</taxon>
        <taxon>Actinomycetota</taxon>
        <taxon>Actinomycetes</taxon>
        <taxon>Pseudonocardiales</taxon>
        <taxon>Pseudonocardiaceae</taxon>
        <taxon>Pseudonocardia</taxon>
    </lineage>
</organism>
<protein>
    <submittedName>
        <fullName evidence="2">Type II toxin-antitoxin system RatA family toxin</fullName>
    </submittedName>
</protein>
<name>A0ABW4FR64_9PSEU</name>
<keyword evidence="3" id="KW-1185">Reference proteome</keyword>
<feature type="domain" description="Coenzyme Q-binding protein COQ10 START" evidence="1">
    <location>
        <begin position="14"/>
        <end position="135"/>
    </location>
</feature>
<dbReference type="Proteomes" id="UP001597145">
    <property type="component" value="Unassembled WGS sequence"/>
</dbReference>
<sequence length="160" mass="17705">MPQVKVRALVPHTDADTVFARISDFERYSHYTDAVREITLRRLGNGVVESEWSVNFRNGILCWSERDHVDPAGRVIRFEQLDGDFEELSGEWTVTPAGQDARVVFTAEFDLGMPSIADLINPIAECALRENLEAILRGLLGDNKVLFTAETAPSASPGSA</sequence>
<evidence type="ECO:0000313" key="3">
    <source>
        <dbReference type="Proteomes" id="UP001597145"/>
    </source>
</evidence>
<gene>
    <name evidence="2" type="ORF">ACFSCY_24640</name>
</gene>
<dbReference type="EMBL" id="JBHUCP010000019">
    <property type="protein sequence ID" value="MFD1532618.1"/>
    <property type="molecule type" value="Genomic_DNA"/>
</dbReference>
<dbReference type="RefSeq" id="WP_343978088.1">
    <property type="nucleotide sequence ID" value="NZ_BAAAJG010000010.1"/>
</dbReference>
<dbReference type="SUPFAM" id="SSF55961">
    <property type="entry name" value="Bet v1-like"/>
    <property type="match status" value="1"/>
</dbReference>
<reference evidence="3" key="1">
    <citation type="journal article" date="2019" name="Int. J. Syst. Evol. Microbiol.">
        <title>The Global Catalogue of Microorganisms (GCM) 10K type strain sequencing project: providing services to taxonomists for standard genome sequencing and annotation.</title>
        <authorList>
            <consortium name="The Broad Institute Genomics Platform"/>
            <consortium name="The Broad Institute Genome Sequencing Center for Infectious Disease"/>
            <person name="Wu L."/>
            <person name="Ma J."/>
        </authorList>
    </citation>
    <scope>NUCLEOTIDE SEQUENCE [LARGE SCALE GENOMIC DNA]</scope>
    <source>
        <strain evidence="3">JCM 12165</strain>
    </source>
</reference>